<evidence type="ECO:0000313" key="1">
    <source>
        <dbReference type="EMBL" id="ABR64359.1"/>
    </source>
</evidence>
<evidence type="ECO:0000313" key="2">
    <source>
        <dbReference type="Proteomes" id="UP000001108"/>
    </source>
</evidence>
<dbReference type="HOGENOM" id="CLU_891097_0_0_5"/>
<protein>
    <submittedName>
        <fullName evidence="1">Uncharacterized protein</fullName>
    </submittedName>
</protein>
<organism evidence="1 2">
    <name type="scientific">Sinorhizobium medicae (strain WSM419)</name>
    <name type="common">Ensifer medicae</name>
    <dbReference type="NCBI Taxonomy" id="366394"/>
    <lineage>
        <taxon>Bacteria</taxon>
        <taxon>Pseudomonadati</taxon>
        <taxon>Pseudomonadota</taxon>
        <taxon>Alphaproteobacteria</taxon>
        <taxon>Hyphomicrobiales</taxon>
        <taxon>Rhizobiaceae</taxon>
        <taxon>Sinorhizobium/Ensifer group</taxon>
        <taxon>Sinorhizobium</taxon>
    </lineage>
</organism>
<dbReference type="OrthoDB" id="8118014at2"/>
<dbReference type="EMBL" id="CP000740">
    <property type="protein sequence ID" value="ABR64359.1"/>
    <property type="molecule type" value="Genomic_DNA"/>
</dbReference>
<dbReference type="PATRIC" id="fig|366394.8.peg.2117"/>
<gene>
    <name evidence="1" type="ordered locus">Smed_5616</name>
</gene>
<dbReference type="eggNOG" id="ENOG5031CBT">
    <property type="taxonomic scope" value="Bacteria"/>
</dbReference>
<dbReference type="Proteomes" id="UP000001108">
    <property type="component" value="Plasmid pSMED02"/>
</dbReference>
<reference evidence="2" key="1">
    <citation type="submission" date="2007-06" db="EMBL/GenBank/DDBJ databases">
        <title>Complete sequence of Sinorhizobium medicae WSM419 plasmid pSMED02.</title>
        <authorList>
            <consortium name="US DOE Joint Genome Institute"/>
            <person name="Copeland A."/>
            <person name="Lucas S."/>
            <person name="Lapidus A."/>
            <person name="Barry K."/>
            <person name="Glavina del Rio T."/>
            <person name="Dalin E."/>
            <person name="Tice H."/>
            <person name="Pitluck S."/>
            <person name="Chain P."/>
            <person name="Malfatti S."/>
            <person name="Shin M."/>
            <person name="Vergez L."/>
            <person name="Schmutz J."/>
            <person name="Larimer F."/>
            <person name="Land M."/>
            <person name="Hauser L."/>
            <person name="Kyrpides N."/>
            <person name="Mikhailova N."/>
            <person name="Reeve W.G."/>
            <person name="Richardson P."/>
        </authorList>
    </citation>
    <scope>NUCLEOTIDE SEQUENCE [LARGE SCALE GENOMIC DNA]</scope>
    <source>
        <strain evidence="2">WSM419</strain>
        <plasmid evidence="2">Plasmid pSMED02</plasmid>
    </source>
</reference>
<dbReference type="AlphaFoldDB" id="A6UL29"/>
<geneLocation type="plasmid" evidence="1 2">
    <name>pSMED02</name>
</geneLocation>
<proteinExistence type="predicted"/>
<sequence>MRPRKTLPRSLAAEHVLIAIDSRKNRNGRFMVCEPVEPTAGGGWASVCRAWTRGYRLGGNGPQQDQGFEHFAGGATRPTPFFRHLPSSTRTSPRRSLGGNQDCVQGLDVIAQTLERPMSSVACRRTALAGAILLSLAPLAARSASDTTQTVEEFHHICLAEGPSFLRMSQNASGRDWELLAEVAFEELAPIADPKSVRVWLTTKVDGGLPAGTIIGFTTASVGGKPVLTCTLALPGIDPEQFQKDFFTRTDAEKISEERSPVQTNRLYILFVSGRQQFVRLVLPASKSPGKPLVVASSIMETEATGQNGTNR</sequence>
<dbReference type="KEGG" id="smd:Smed_5616"/>
<reference evidence="1 2" key="2">
    <citation type="journal article" date="2010" name="Stand. Genomic Sci.">
        <title>Complete genome sequence of the Medicago microsymbiont Ensifer (Sinorhizobium) medicae strain WSM419.</title>
        <authorList>
            <person name="Reeve W."/>
            <person name="Chain P."/>
            <person name="O'Hara G."/>
            <person name="Ardley J."/>
            <person name="Nandesena K."/>
            <person name="Brau L."/>
            <person name="Tiwari R."/>
            <person name="Malfatti S."/>
            <person name="Kiss H."/>
            <person name="Lapidus A."/>
            <person name="Copeland A."/>
            <person name="Nolan M."/>
            <person name="Land M."/>
            <person name="Hauser L."/>
            <person name="Chang Y.J."/>
            <person name="Ivanova N."/>
            <person name="Mavromatis K."/>
            <person name="Markowitz V."/>
            <person name="Kyrpides N."/>
            <person name="Gollagher M."/>
            <person name="Yates R."/>
            <person name="Dilworth M."/>
            <person name="Howieson J."/>
        </authorList>
    </citation>
    <scope>NUCLEOTIDE SEQUENCE [LARGE SCALE GENOMIC DNA]</scope>
    <source>
        <strain evidence="1 2">WSM419</strain>
        <plasmid evidence="2">Plasmid pSMED02</plasmid>
    </source>
</reference>
<keyword evidence="1" id="KW-0614">Plasmid</keyword>
<name>A6UL29_SINMW</name>
<accession>A6UL29</accession>